<dbReference type="Proteomes" id="UP000051655">
    <property type="component" value="Unassembled WGS sequence"/>
</dbReference>
<dbReference type="PATRIC" id="fig|1616.3.peg.1305"/>
<evidence type="ECO:0000313" key="2">
    <source>
        <dbReference type="Proteomes" id="UP000051655"/>
    </source>
</evidence>
<name>A0A0R2JIG8_9LACO</name>
<dbReference type="AlphaFoldDB" id="A0A0R2JIG8"/>
<dbReference type="EMBL" id="JQBP01000009">
    <property type="protein sequence ID" value="KRN74476.1"/>
    <property type="molecule type" value="Genomic_DNA"/>
</dbReference>
<sequence length="74" mass="8479">MAIQTTMHTKKAAIINQTHDGKKITRTFMISPDTHENEVEGLARLLLELGLENTTHEIRLIDTKAHKMNQKENQ</sequence>
<keyword evidence="2" id="KW-1185">Reference proteome</keyword>
<comment type="caution">
    <text evidence="1">The sequence shown here is derived from an EMBL/GenBank/DDBJ whole genome shotgun (WGS) entry which is preliminary data.</text>
</comment>
<accession>A0A0R2JIG8</accession>
<gene>
    <name evidence="1" type="ORF">IV73_GL001272</name>
</gene>
<organism evidence="1 2">
    <name type="scientific">Weissella kandleri</name>
    <dbReference type="NCBI Taxonomy" id="1616"/>
    <lineage>
        <taxon>Bacteria</taxon>
        <taxon>Bacillati</taxon>
        <taxon>Bacillota</taxon>
        <taxon>Bacilli</taxon>
        <taxon>Lactobacillales</taxon>
        <taxon>Lactobacillaceae</taxon>
        <taxon>Weissella</taxon>
    </lineage>
</organism>
<dbReference type="STRING" id="1616.IV73_GL001272"/>
<dbReference type="RefSeq" id="WP_057756442.1">
    <property type="nucleotide sequence ID" value="NZ_JQBP01000009.1"/>
</dbReference>
<protein>
    <submittedName>
        <fullName evidence="1">Uncharacterized protein</fullName>
    </submittedName>
</protein>
<evidence type="ECO:0000313" key="1">
    <source>
        <dbReference type="EMBL" id="KRN74476.1"/>
    </source>
</evidence>
<reference evidence="1 2" key="1">
    <citation type="journal article" date="2015" name="Genome Announc.">
        <title>Expanding the biotechnology potential of lactobacilli through comparative genomics of 213 strains and associated genera.</title>
        <authorList>
            <person name="Sun Z."/>
            <person name="Harris H.M."/>
            <person name="McCann A."/>
            <person name="Guo C."/>
            <person name="Argimon S."/>
            <person name="Zhang W."/>
            <person name="Yang X."/>
            <person name="Jeffery I.B."/>
            <person name="Cooney J.C."/>
            <person name="Kagawa T.F."/>
            <person name="Liu W."/>
            <person name="Song Y."/>
            <person name="Salvetti E."/>
            <person name="Wrobel A."/>
            <person name="Rasinkangas P."/>
            <person name="Parkhill J."/>
            <person name="Rea M.C."/>
            <person name="O'Sullivan O."/>
            <person name="Ritari J."/>
            <person name="Douillard F.P."/>
            <person name="Paul Ross R."/>
            <person name="Yang R."/>
            <person name="Briner A.E."/>
            <person name="Felis G.E."/>
            <person name="de Vos W.M."/>
            <person name="Barrangou R."/>
            <person name="Klaenhammer T.R."/>
            <person name="Caufield P.W."/>
            <person name="Cui Y."/>
            <person name="Zhang H."/>
            <person name="O'Toole P.W."/>
        </authorList>
    </citation>
    <scope>NUCLEOTIDE SEQUENCE [LARGE SCALE GENOMIC DNA]</scope>
    <source>
        <strain evidence="1 2">DSM 20593</strain>
    </source>
</reference>
<proteinExistence type="predicted"/>